<sequence length="321" mass="36494">MKNLAFKMLFSNLFPGRKEKKSTNRFASEFIVEDPSNYDFLWTIKSFSKFIGNDEGRLVSGIFESKGYSWKLVMYPNGNSVNGQISLYFMLTQASSHQVDVVFKVSYELFLFDQNTGGTLSKKGENLGQVHDKIGFRNMIDLKTFKDSSNGYLMKDSCMFGVKIFQCVLIQTPTECMYLMEKVSHEYSWKIETFSKLDKKSSHVKKFTAGDYLWSISFHPESVQKSDNKVKGNYVTSHLFYHGSIHDTSAMKVYAKFTLSILDQIEGNHKKKTDTVVFKCGGSGWGGNLISLEEFNDPTLGIIVNDTCIIEVEVIVHALVE</sequence>
<dbReference type="Proteomes" id="UP001418222">
    <property type="component" value="Unassembled WGS sequence"/>
</dbReference>
<protein>
    <recommendedName>
        <fullName evidence="1">MATH domain-containing protein</fullName>
    </recommendedName>
</protein>
<name>A0AAP0BPQ0_9ASPA</name>
<dbReference type="CDD" id="cd00121">
    <property type="entry name" value="MATH"/>
    <property type="match status" value="2"/>
</dbReference>
<dbReference type="PANTHER" id="PTHR46162">
    <property type="entry name" value="TRAF-LIKE FAMILY PROTEIN"/>
    <property type="match status" value="1"/>
</dbReference>
<feature type="domain" description="MATH" evidence="1">
    <location>
        <begin position="184"/>
        <end position="314"/>
    </location>
</feature>
<dbReference type="SMART" id="SM00061">
    <property type="entry name" value="MATH"/>
    <property type="match status" value="2"/>
</dbReference>
<dbReference type="AlphaFoldDB" id="A0AAP0BPQ0"/>
<gene>
    <name evidence="2" type="ORF">KSP39_PZI006776</name>
</gene>
<dbReference type="PANTHER" id="PTHR46162:SF2">
    <property type="entry name" value="ANKYRIN REPEAT-CONTAINING PROTEIN-RELATED"/>
    <property type="match status" value="1"/>
</dbReference>
<proteinExistence type="predicted"/>
<feature type="domain" description="MATH" evidence="1">
    <location>
        <begin position="37"/>
        <end position="164"/>
    </location>
</feature>
<dbReference type="Pfam" id="PF22486">
    <property type="entry name" value="MATH_2"/>
    <property type="match status" value="2"/>
</dbReference>
<keyword evidence="3" id="KW-1185">Reference proteome</keyword>
<evidence type="ECO:0000259" key="1">
    <source>
        <dbReference type="PROSITE" id="PS50144"/>
    </source>
</evidence>
<reference evidence="2 3" key="1">
    <citation type="journal article" date="2022" name="Nat. Plants">
        <title>Genomes of leafy and leafless Platanthera orchids illuminate the evolution of mycoheterotrophy.</title>
        <authorList>
            <person name="Li M.H."/>
            <person name="Liu K.W."/>
            <person name="Li Z."/>
            <person name="Lu H.C."/>
            <person name="Ye Q.L."/>
            <person name="Zhang D."/>
            <person name="Wang J.Y."/>
            <person name="Li Y.F."/>
            <person name="Zhong Z.M."/>
            <person name="Liu X."/>
            <person name="Yu X."/>
            <person name="Liu D.K."/>
            <person name="Tu X.D."/>
            <person name="Liu B."/>
            <person name="Hao Y."/>
            <person name="Liao X.Y."/>
            <person name="Jiang Y.T."/>
            <person name="Sun W.H."/>
            <person name="Chen J."/>
            <person name="Chen Y.Q."/>
            <person name="Ai Y."/>
            <person name="Zhai J.W."/>
            <person name="Wu S.S."/>
            <person name="Zhou Z."/>
            <person name="Hsiao Y.Y."/>
            <person name="Wu W.L."/>
            <person name="Chen Y.Y."/>
            <person name="Lin Y.F."/>
            <person name="Hsu J.L."/>
            <person name="Li C.Y."/>
            <person name="Wang Z.W."/>
            <person name="Zhao X."/>
            <person name="Zhong W.Y."/>
            <person name="Ma X.K."/>
            <person name="Ma L."/>
            <person name="Huang J."/>
            <person name="Chen G.Z."/>
            <person name="Huang M.Z."/>
            <person name="Huang L."/>
            <person name="Peng D.H."/>
            <person name="Luo Y.B."/>
            <person name="Zou S.Q."/>
            <person name="Chen S.P."/>
            <person name="Lan S."/>
            <person name="Tsai W.C."/>
            <person name="Van de Peer Y."/>
            <person name="Liu Z.J."/>
        </authorList>
    </citation>
    <scope>NUCLEOTIDE SEQUENCE [LARGE SCALE GENOMIC DNA]</scope>
    <source>
        <strain evidence="2">Lor287</strain>
    </source>
</reference>
<comment type="caution">
    <text evidence="2">The sequence shown here is derived from an EMBL/GenBank/DDBJ whole genome shotgun (WGS) entry which is preliminary data.</text>
</comment>
<dbReference type="InterPro" id="IPR008974">
    <property type="entry name" value="TRAF-like"/>
</dbReference>
<organism evidence="2 3">
    <name type="scientific">Platanthera zijinensis</name>
    <dbReference type="NCBI Taxonomy" id="2320716"/>
    <lineage>
        <taxon>Eukaryota</taxon>
        <taxon>Viridiplantae</taxon>
        <taxon>Streptophyta</taxon>
        <taxon>Embryophyta</taxon>
        <taxon>Tracheophyta</taxon>
        <taxon>Spermatophyta</taxon>
        <taxon>Magnoliopsida</taxon>
        <taxon>Liliopsida</taxon>
        <taxon>Asparagales</taxon>
        <taxon>Orchidaceae</taxon>
        <taxon>Orchidoideae</taxon>
        <taxon>Orchideae</taxon>
        <taxon>Orchidinae</taxon>
        <taxon>Platanthera</taxon>
    </lineage>
</organism>
<dbReference type="InterPro" id="IPR002083">
    <property type="entry name" value="MATH/TRAF_dom"/>
</dbReference>
<dbReference type="Gene3D" id="2.60.210.10">
    <property type="entry name" value="Apoptosis, Tumor Necrosis Factor Receptor Associated Protein 2, Chain A"/>
    <property type="match status" value="2"/>
</dbReference>
<dbReference type="SUPFAM" id="SSF49599">
    <property type="entry name" value="TRAF domain-like"/>
    <property type="match status" value="2"/>
</dbReference>
<evidence type="ECO:0000313" key="2">
    <source>
        <dbReference type="EMBL" id="KAK8946689.1"/>
    </source>
</evidence>
<evidence type="ECO:0000313" key="3">
    <source>
        <dbReference type="Proteomes" id="UP001418222"/>
    </source>
</evidence>
<accession>A0AAP0BPQ0</accession>
<dbReference type="PROSITE" id="PS50144">
    <property type="entry name" value="MATH"/>
    <property type="match status" value="2"/>
</dbReference>
<dbReference type="EMBL" id="JBBWWQ010000005">
    <property type="protein sequence ID" value="KAK8946689.1"/>
    <property type="molecule type" value="Genomic_DNA"/>
</dbReference>